<dbReference type="Pfam" id="PF14094">
    <property type="entry name" value="DUF4272"/>
    <property type="match status" value="1"/>
</dbReference>
<dbReference type="Proteomes" id="UP000502377">
    <property type="component" value="Chromosome"/>
</dbReference>
<evidence type="ECO:0000313" key="2">
    <source>
        <dbReference type="Proteomes" id="UP000502377"/>
    </source>
</evidence>
<dbReference type="RefSeq" id="WP_004319885.1">
    <property type="nucleotide sequence ID" value="NZ_CP012543.1"/>
</dbReference>
<accession>A0A6G5QLL5</accession>
<organism evidence="1 2">
    <name type="scientific">Campylobacter rectus</name>
    <name type="common">Wolinella recta</name>
    <dbReference type="NCBI Taxonomy" id="203"/>
    <lineage>
        <taxon>Bacteria</taxon>
        <taxon>Pseudomonadati</taxon>
        <taxon>Campylobacterota</taxon>
        <taxon>Epsilonproteobacteria</taxon>
        <taxon>Campylobacterales</taxon>
        <taxon>Campylobacteraceae</taxon>
        <taxon>Campylobacter</taxon>
    </lineage>
</organism>
<dbReference type="AlphaFoldDB" id="A0A6G5QLL5"/>
<reference evidence="1 2" key="1">
    <citation type="submission" date="2016-07" db="EMBL/GenBank/DDBJ databases">
        <title>Comparative genomics of the Campylobacter concisus group.</title>
        <authorList>
            <person name="Miller W.G."/>
            <person name="Yee E."/>
            <person name="Chapman M.H."/>
            <person name="Huynh S."/>
            <person name="Bono J.L."/>
            <person name="On S.L.W."/>
            <person name="StLeger J."/>
            <person name="Foster G."/>
            <person name="Parker C.T."/>
        </authorList>
    </citation>
    <scope>NUCLEOTIDE SEQUENCE [LARGE SCALE GENOMIC DNA]</scope>
    <source>
        <strain evidence="1 2">ATCC 33238</strain>
    </source>
</reference>
<evidence type="ECO:0000313" key="1">
    <source>
        <dbReference type="EMBL" id="QCD46484.1"/>
    </source>
</evidence>
<dbReference type="EMBL" id="CP012543">
    <property type="protein sequence ID" value="QCD46484.1"/>
    <property type="molecule type" value="Genomic_DNA"/>
</dbReference>
<dbReference type="InterPro" id="IPR025368">
    <property type="entry name" value="DUF4272"/>
</dbReference>
<gene>
    <name evidence="1" type="ORF">CRECT_0805</name>
</gene>
<sequence>MGVFDFFKKGAGIAQKRSANAAKIGKTAQERKDISIEILKSQGVPFTLHLPLRYETDEITPREKDEVIARAICSYAAIMCACSIRDEDKLADEDKQGARDFLDNRYGCIDKLTRMERRVTQGEASRDEAINMGWKYESLWALMWAMELVEELSFPSEICDCGFVMDTFSGGDFSARVKLRDTDEILQALDLIYRYHWACVNARVHGSDCAGLDEEVVMERRGGLEWLCCKGAENDNLTDEYNAWDYPDLNT</sequence>
<proteinExistence type="predicted"/>
<name>A0A6G5QLL5_CAMRE</name>
<dbReference type="KEGG" id="crx:CRECT_0805"/>
<protein>
    <submittedName>
        <fullName evidence="1">Putative DUF4272 domain protein</fullName>
    </submittedName>
</protein>